<name>A0A1V2JS33_PSEAZ</name>
<gene>
    <name evidence="1" type="ORF">BLL37_02465</name>
</gene>
<keyword evidence="2" id="KW-1185">Reference proteome</keyword>
<dbReference type="AlphaFoldDB" id="A0A1V2JS33"/>
<reference evidence="1 2" key="1">
    <citation type="submission" date="2016-10" db="EMBL/GenBank/DDBJ databases">
        <title>Pseudomonas lactis sp. nov. and Pseudomonas paralactis sp. nov., isolated from bovine raw milk.</title>
        <authorList>
            <person name="Von Neubeck M."/>
            <person name="Huptas C."/>
            <person name="Glueck C."/>
            <person name="Krewinkel M."/>
            <person name="Stoeckel M."/>
            <person name="Stressler T."/>
            <person name="Fischer L."/>
            <person name="Hinrichs J."/>
            <person name="Scherer S."/>
            <person name="Wenning M."/>
        </authorList>
    </citation>
    <scope>NUCLEOTIDE SEQUENCE [LARGE SCALE GENOMIC DNA]</scope>
    <source>
        <strain evidence="1 2">DSM 18862</strain>
    </source>
</reference>
<comment type="caution">
    <text evidence="1">The sequence shown here is derived from an EMBL/GenBank/DDBJ whole genome shotgun (WGS) entry which is preliminary data.</text>
</comment>
<sequence length="92" mass="10647">MRDTHGFIIRKIDLEPVGNLFRRPAIDPFTVTAMRFISAFEGRLPRPRNLTTIGVLNLALKAVAYVLVQSRVSDQFCWFRPLGHQFCLPLRY</sequence>
<dbReference type="Proteomes" id="UP000188559">
    <property type="component" value="Unassembled WGS sequence"/>
</dbReference>
<proteinExistence type="predicted"/>
<evidence type="ECO:0000313" key="2">
    <source>
        <dbReference type="Proteomes" id="UP000188559"/>
    </source>
</evidence>
<organism evidence="1 2">
    <name type="scientific">Pseudomonas azotoformans</name>
    <dbReference type="NCBI Taxonomy" id="47878"/>
    <lineage>
        <taxon>Bacteria</taxon>
        <taxon>Pseudomonadati</taxon>
        <taxon>Pseudomonadota</taxon>
        <taxon>Gammaproteobacteria</taxon>
        <taxon>Pseudomonadales</taxon>
        <taxon>Pseudomonadaceae</taxon>
        <taxon>Pseudomonas</taxon>
    </lineage>
</organism>
<dbReference type="EMBL" id="MNPV01000001">
    <property type="protein sequence ID" value="ONH48243.1"/>
    <property type="molecule type" value="Genomic_DNA"/>
</dbReference>
<accession>A0A1V2JS33</accession>
<evidence type="ECO:0000313" key="1">
    <source>
        <dbReference type="EMBL" id="ONH48243.1"/>
    </source>
</evidence>
<protein>
    <submittedName>
        <fullName evidence="1">Uncharacterized protein</fullName>
    </submittedName>
</protein>